<accession>A0A2S9XJV3</accession>
<reference evidence="7 8" key="1">
    <citation type="submission" date="2018-03" db="EMBL/GenBank/DDBJ databases">
        <title>Draft Genome Sequences of the Obligatory Marine Myxobacteria Enhygromyxa salina SWB005.</title>
        <authorList>
            <person name="Poehlein A."/>
            <person name="Moghaddam J.A."/>
            <person name="Harms H."/>
            <person name="Alanjari M."/>
            <person name="Koenig G.M."/>
            <person name="Daniel R."/>
            <person name="Schaeberle T.F."/>
        </authorList>
    </citation>
    <scope>NUCLEOTIDE SEQUENCE [LARGE SCALE GENOMIC DNA]</scope>
    <source>
        <strain evidence="7 8">SWB005</strain>
    </source>
</reference>
<organism evidence="7 8">
    <name type="scientific">Enhygromyxa salina</name>
    <dbReference type="NCBI Taxonomy" id="215803"/>
    <lineage>
        <taxon>Bacteria</taxon>
        <taxon>Pseudomonadati</taxon>
        <taxon>Myxococcota</taxon>
        <taxon>Polyangia</taxon>
        <taxon>Nannocystales</taxon>
        <taxon>Nannocystaceae</taxon>
        <taxon>Enhygromyxa</taxon>
    </lineage>
</organism>
<protein>
    <submittedName>
        <fullName evidence="7">Very short patch repair protein</fullName>
        <ecNumber evidence="7">3.1.-.-</ecNumber>
    </submittedName>
</protein>
<dbReference type="Pfam" id="PF03852">
    <property type="entry name" value="Vsr"/>
    <property type="match status" value="1"/>
</dbReference>
<evidence type="ECO:0000256" key="1">
    <source>
        <dbReference type="ARBA" id="ARBA00022722"/>
    </source>
</evidence>
<dbReference type="Proteomes" id="UP000237968">
    <property type="component" value="Unassembled WGS sequence"/>
</dbReference>
<dbReference type="InterPro" id="IPR011335">
    <property type="entry name" value="Restrct_endonuc-II-like"/>
</dbReference>
<keyword evidence="3" id="KW-0227">DNA damage</keyword>
<dbReference type="SUPFAM" id="SSF52980">
    <property type="entry name" value="Restriction endonuclease-like"/>
    <property type="match status" value="1"/>
</dbReference>
<sequence length="154" mass="18187">MAKKYAKPKPLSTSVRDGFTLEVDPETSRRMAGIRQKGTKPELIVRRILRRLGIHYRLANRDLPGSPDLANRRRKWALFVHGCFWHRHPGCRLTTTPTRNREFWLAKFERNQERDRQRAAELRERGIEVVTVWECETRDPETLATRLLSELGQR</sequence>
<dbReference type="AlphaFoldDB" id="A0A2S9XJV3"/>
<dbReference type="InterPro" id="IPR004603">
    <property type="entry name" value="DNA_mismatch_endonuc_vsr"/>
</dbReference>
<comment type="similarity">
    <text evidence="6">Belongs to the Vsr family.</text>
</comment>
<evidence type="ECO:0000313" key="8">
    <source>
        <dbReference type="Proteomes" id="UP000237968"/>
    </source>
</evidence>
<dbReference type="RefSeq" id="WP_219906833.1">
    <property type="nucleotide sequence ID" value="NZ_PVNK01000192.1"/>
</dbReference>
<dbReference type="GO" id="GO:0004519">
    <property type="term" value="F:endonuclease activity"/>
    <property type="evidence" value="ECO:0007669"/>
    <property type="project" value="UniProtKB-KW"/>
</dbReference>
<dbReference type="Gene3D" id="3.40.960.10">
    <property type="entry name" value="VSR Endonuclease"/>
    <property type="match status" value="1"/>
</dbReference>
<evidence type="ECO:0000313" key="7">
    <source>
        <dbReference type="EMBL" id="PRP93145.1"/>
    </source>
</evidence>
<evidence type="ECO:0000256" key="6">
    <source>
        <dbReference type="ARBA" id="ARBA00029466"/>
    </source>
</evidence>
<evidence type="ECO:0000256" key="5">
    <source>
        <dbReference type="ARBA" id="ARBA00023204"/>
    </source>
</evidence>
<dbReference type="EC" id="3.1.-.-" evidence="7"/>
<gene>
    <name evidence="7" type="primary">vsr</name>
    <name evidence="7" type="ORF">ENSA5_44840</name>
</gene>
<evidence type="ECO:0000256" key="2">
    <source>
        <dbReference type="ARBA" id="ARBA00022759"/>
    </source>
</evidence>
<dbReference type="GO" id="GO:0016787">
    <property type="term" value="F:hydrolase activity"/>
    <property type="evidence" value="ECO:0007669"/>
    <property type="project" value="UniProtKB-KW"/>
</dbReference>
<dbReference type="EMBL" id="PVNK01000192">
    <property type="protein sequence ID" value="PRP93145.1"/>
    <property type="molecule type" value="Genomic_DNA"/>
</dbReference>
<comment type="caution">
    <text evidence="7">The sequence shown here is derived from an EMBL/GenBank/DDBJ whole genome shotgun (WGS) entry which is preliminary data.</text>
</comment>
<dbReference type="NCBIfam" id="TIGR00632">
    <property type="entry name" value="vsr"/>
    <property type="match status" value="1"/>
</dbReference>
<proteinExistence type="inferred from homology"/>
<keyword evidence="8" id="KW-1185">Reference proteome</keyword>
<name>A0A2S9XJV3_9BACT</name>
<dbReference type="GO" id="GO:0006298">
    <property type="term" value="P:mismatch repair"/>
    <property type="evidence" value="ECO:0007669"/>
    <property type="project" value="InterPro"/>
</dbReference>
<dbReference type="REBASE" id="266463">
    <property type="entry name" value="V.EsaB005ORF44850P"/>
</dbReference>
<evidence type="ECO:0000256" key="3">
    <source>
        <dbReference type="ARBA" id="ARBA00022763"/>
    </source>
</evidence>
<keyword evidence="1" id="KW-0540">Nuclease</keyword>
<dbReference type="CDD" id="cd00221">
    <property type="entry name" value="Vsr"/>
    <property type="match status" value="1"/>
</dbReference>
<evidence type="ECO:0000256" key="4">
    <source>
        <dbReference type="ARBA" id="ARBA00022801"/>
    </source>
</evidence>
<keyword evidence="4 7" id="KW-0378">Hydrolase</keyword>
<keyword evidence="5" id="KW-0234">DNA repair</keyword>
<keyword evidence="2" id="KW-0255">Endonuclease</keyword>